<dbReference type="SUPFAM" id="SSF103486">
    <property type="entry name" value="V-type ATP synthase subunit C"/>
    <property type="match status" value="1"/>
</dbReference>
<protein>
    <submittedName>
        <fullName evidence="4">ATP synthase subunit C</fullName>
    </submittedName>
</protein>
<gene>
    <name evidence="4" type="primary">ntpC</name>
    <name evidence="4" type="ORF">Ctaglu_34340</name>
</gene>
<keyword evidence="5" id="KW-1185">Reference proteome</keyword>
<dbReference type="GO" id="GO:0046961">
    <property type="term" value="F:proton-transporting ATPase activity, rotational mechanism"/>
    <property type="evidence" value="ECO:0007669"/>
    <property type="project" value="InterPro"/>
</dbReference>
<name>A0A401UQL9_9CLOT</name>
<dbReference type="OrthoDB" id="1653at2"/>
<dbReference type="InterPro" id="IPR044911">
    <property type="entry name" value="V-type_ATPase_csu/dsu_dom_3"/>
</dbReference>
<sequence>MDKMNFTQAVARLRVLETRLLSNVKVERMIDSTSAEDVIKILQETEYASLMVNVKRPEDYNILLKEELNRVYSLMYSVSPDPLIVDIMSLKYDYHNIKVMLKGKALNKDFSHMLIPVGTVDIEKLKLYMTAEDYRELNPKMREAIIQTEKVYNELKDPQKIDIIIDKYMYIDMLDRAKETKIDFIIHYVVTSINFCNIKSIIRLKRQEKSVEFLKEVMLTGGDIANDILLRAFDDTIENMAAKFSSLKYGDVIKLGLEEYIKTGKLSTLEKLSENYIMKTLKVAKYITFGPEPVFAYILAKETEIKIIRIIMVGKLNNVDTTVIRERVREVYA</sequence>
<proteinExistence type="inferred from homology"/>
<organism evidence="4 5">
    <name type="scientific">Clostridium tagluense</name>
    <dbReference type="NCBI Taxonomy" id="360422"/>
    <lineage>
        <taxon>Bacteria</taxon>
        <taxon>Bacillati</taxon>
        <taxon>Bacillota</taxon>
        <taxon>Clostridia</taxon>
        <taxon>Eubacteriales</taxon>
        <taxon>Clostridiaceae</taxon>
        <taxon>Clostridium</taxon>
    </lineage>
</organism>
<dbReference type="Proteomes" id="UP000287872">
    <property type="component" value="Unassembled WGS sequence"/>
</dbReference>
<keyword evidence="2" id="KW-0813">Transport</keyword>
<evidence type="ECO:0000256" key="2">
    <source>
        <dbReference type="ARBA" id="ARBA00022448"/>
    </source>
</evidence>
<evidence type="ECO:0000313" key="4">
    <source>
        <dbReference type="EMBL" id="GCD11811.1"/>
    </source>
</evidence>
<dbReference type="Pfam" id="PF01992">
    <property type="entry name" value="vATP-synt_AC39"/>
    <property type="match status" value="1"/>
</dbReference>
<dbReference type="NCBIfam" id="NF002266">
    <property type="entry name" value="PRK01198.1-2"/>
    <property type="match status" value="1"/>
</dbReference>
<dbReference type="Gene3D" id="1.10.132.50">
    <property type="entry name" value="ATP synthase (C/AC39) subunit, domain 3"/>
    <property type="match status" value="1"/>
</dbReference>
<dbReference type="InterPro" id="IPR050873">
    <property type="entry name" value="V-ATPase_V0D/AC39_subunit"/>
</dbReference>
<dbReference type="PANTHER" id="PTHR38682:SF1">
    <property type="entry name" value="V-TYPE ATP SYNTHASE SUBUNIT C"/>
    <property type="match status" value="1"/>
</dbReference>
<dbReference type="EMBL" id="BHYK01000022">
    <property type="protein sequence ID" value="GCD11811.1"/>
    <property type="molecule type" value="Genomic_DNA"/>
</dbReference>
<dbReference type="AlphaFoldDB" id="A0A401UQL9"/>
<evidence type="ECO:0000313" key="5">
    <source>
        <dbReference type="Proteomes" id="UP000287872"/>
    </source>
</evidence>
<reference evidence="4 5" key="1">
    <citation type="submission" date="2018-11" db="EMBL/GenBank/DDBJ databases">
        <title>Genome sequencing and assembly of Clostridium tagluense strain A121.</title>
        <authorList>
            <person name="Murakami T."/>
            <person name="Segawa T."/>
            <person name="Shcherbakova V.A."/>
            <person name="Mori H."/>
            <person name="Yoshimura Y."/>
        </authorList>
    </citation>
    <scope>NUCLEOTIDE SEQUENCE [LARGE SCALE GENOMIC DNA]</scope>
    <source>
        <strain evidence="4 5">A121</strain>
    </source>
</reference>
<comment type="caution">
    <text evidence="4">The sequence shown here is derived from an EMBL/GenBank/DDBJ whole genome shotgun (WGS) entry which is preliminary data.</text>
</comment>
<accession>A0A401UQL9</accession>
<dbReference type="InterPro" id="IPR036079">
    <property type="entry name" value="ATPase_csu/dsu_sf"/>
</dbReference>
<keyword evidence="3" id="KW-0406">Ion transport</keyword>
<dbReference type="Gene3D" id="1.20.1690.10">
    <property type="entry name" value="V-type ATP synthase subunit C domain"/>
    <property type="match status" value="2"/>
</dbReference>
<dbReference type="InterPro" id="IPR035067">
    <property type="entry name" value="V-type_ATPase_csu/dsu"/>
</dbReference>
<dbReference type="RefSeq" id="WP_125003950.1">
    <property type="nucleotide sequence ID" value="NZ_BHYK01000022.1"/>
</dbReference>
<dbReference type="InterPro" id="IPR002843">
    <property type="entry name" value="ATPase_V0-cplx_csu/dsu"/>
</dbReference>
<dbReference type="PANTHER" id="PTHR38682">
    <property type="entry name" value="V-TYPE ATP SYNTHASE SUBUNIT C"/>
    <property type="match status" value="1"/>
</dbReference>
<evidence type="ECO:0000256" key="3">
    <source>
        <dbReference type="ARBA" id="ARBA00023065"/>
    </source>
</evidence>
<evidence type="ECO:0000256" key="1">
    <source>
        <dbReference type="ARBA" id="ARBA00006709"/>
    </source>
</evidence>
<comment type="similarity">
    <text evidence="1">Belongs to the V-ATPase V0D/AC39 subunit family.</text>
</comment>